<dbReference type="InterPro" id="IPR016181">
    <property type="entry name" value="Acyl_CoA_acyltransferase"/>
</dbReference>
<dbReference type="PROSITE" id="PS51186">
    <property type="entry name" value="GNAT"/>
    <property type="match status" value="1"/>
</dbReference>
<dbReference type="Pfam" id="PF00583">
    <property type="entry name" value="Acetyltransf_1"/>
    <property type="match status" value="1"/>
</dbReference>
<dbReference type="AlphaFoldDB" id="A0A916QLN3"/>
<reference evidence="3" key="1">
    <citation type="journal article" date="2014" name="Int. J. Syst. Evol. Microbiol.">
        <title>Complete genome sequence of Corynebacterium casei LMG S-19264T (=DSM 44701T), isolated from a smear-ripened cheese.</title>
        <authorList>
            <consortium name="US DOE Joint Genome Institute (JGI-PGF)"/>
            <person name="Walter F."/>
            <person name="Albersmeier A."/>
            <person name="Kalinowski J."/>
            <person name="Ruckert C."/>
        </authorList>
    </citation>
    <scope>NUCLEOTIDE SEQUENCE</scope>
    <source>
        <strain evidence="3">CGMCC 1.15425</strain>
    </source>
</reference>
<dbReference type="SUPFAM" id="SSF55729">
    <property type="entry name" value="Acyl-CoA N-acyltransferases (Nat)"/>
    <property type="match status" value="1"/>
</dbReference>
<organism evidence="3 4">
    <name type="scientific">Pseudohongiella nitratireducens</name>
    <dbReference type="NCBI Taxonomy" id="1768907"/>
    <lineage>
        <taxon>Bacteria</taxon>
        <taxon>Pseudomonadati</taxon>
        <taxon>Pseudomonadota</taxon>
        <taxon>Gammaproteobacteria</taxon>
        <taxon>Pseudomonadales</taxon>
        <taxon>Pseudohongiellaceae</taxon>
        <taxon>Pseudohongiella</taxon>
    </lineage>
</organism>
<name>A0A916QLN3_9GAMM</name>
<reference evidence="3" key="2">
    <citation type="submission" date="2020-09" db="EMBL/GenBank/DDBJ databases">
        <authorList>
            <person name="Sun Q."/>
            <person name="Zhou Y."/>
        </authorList>
    </citation>
    <scope>NUCLEOTIDE SEQUENCE</scope>
    <source>
        <strain evidence="3">CGMCC 1.15425</strain>
    </source>
</reference>
<dbReference type="InterPro" id="IPR000182">
    <property type="entry name" value="GNAT_dom"/>
</dbReference>
<dbReference type="OrthoDB" id="1178186at2"/>
<keyword evidence="1" id="KW-0808">Transferase</keyword>
<protein>
    <submittedName>
        <fullName evidence="3">N-acetyltransferase</fullName>
    </submittedName>
</protein>
<dbReference type="InterPro" id="IPR050769">
    <property type="entry name" value="NAT_camello-type"/>
</dbReference>
<proteinExistence type="predicted"/>
<evidence type="ECO:0000313" key="3">
    <source>
        <dbReference type="EMBL" id="GFZ83221.1"/>
    </source>
</evidence>
<dbReference type="RefSeq" id="WP_068810692.1">
    <property type="nucleotide sequence ID" value="NZ_BMIY01000014.1"/>
</dbReference>
<dbReference type="Gene3D" id="3.40.630.30">
    <property type="match status" value="1"/>
</dbReference>
<evidence type="ECO:0000256" key="1">
    <source>
        <dbReference type="ARBA" id="ARBA00022679"/>
    </source>
</evidence>
<feature type="domain" description="N-acetyltransferase" evidence="2">
    <location>
        <begin position="1"/>
        <end position="146"/>
    </location>
</feature>
<gene>
    <name evidence="3" type="primary">yitI</name>
    <name evidence="3" type="ORF">GCM10011403_28440</name>
</gene>
<dbReference type="PANTHER" id="PTHR13947">
    <property type="entry name" value="GNAT FAMILY N-ACETYLTRANSFERASE"/>
    <property type="match status" value="1"/>
</dbReference>
<evidence type="ECO:0000259" key="2">
    <source>
        <dbReference type="PROSITE" id="PS51186"/>
    </source>
</evidence>
<dbReference type="CDD" id="cd04301">
    <property type="entry name" value="NAT_SF"/>
    <property type="match status" value="1"/>
</dbReference>
<dbReference type="GO" id="GO:0008080">
    <property type="term" value="F:N-acetyltransferase activity"/>
    <property type="evidence" value="ECO:0007669"/>
    <property type="project" value="InterPro"/>
</dbReference>
<dbReference type="Proteomes" id="UP000627715">
    <property type="component" value="Unassembled WGS sequence"/>
</dbReference>
<evidence type="ECO:0000313" key="4">
    <source>
        <dbReference type="Proteomes" id="UP000627715"/>
    </source>
</evidence>
<comment type="caution">
    <text evidence="3">The sequence shown here is derived from an EMBL/GenBank/DDBJ whole genome shotgun (WGS) entry which is preliminary data.</text>
</comment>
<sequence length="147" mass="16057">MKIEQIPSADTLNLRSKVLRPGKPISTCHFDGDDAPQTRHFGALNHQDQIVGIVSVYQQGNASISAHNPYQLRAMAIDTSARGQGIGVLLLNAAESYLQSCGCDRVWANARSVAIGFYTKQGYQELSEEFVIENVGPHYLVAKALAR</sequence>
<keyword evidence="4" id="KW-1185">Reference proteome</keyword>
<accession>A0A916QLN3</accession>
<dbReference type="PANTHER" id="PTHR13947:SF37">
    <property type="entry name" value="LD18367P"/>
    <property type="match status" value="1"/>
</dbReference>
<dbReference type="EMBL" id="BMIY01000014">
    <property type="protein sequence ID" value="GFZ83221.1"/>
    <property type="molecule type" value="Genomic_DNA"/>
</dbReference>